<sequence>MRFSTFLTFVPLLSTALAHSGKLTAEDALAVLEMRSVIDLEAREAGLEKRACRYSSCDECLTKHAPCRAFENNPDCLSCSLQCITWCGAQKCC</sequence>
<dbReference type="Proteomes" id="UP000700596">
    <property type="component" value="Unassembled WGS sequence"/>
</dbReference>
<dbReference type="EMBL" id="JAGMWT010000031">
    <property type="protein sequence ID" value="KAH7109655.1"/>
    <property type="molecule type" value="Genomic_DNA"/>
</dbReference>
<keyword evidence="1" id="KW-0732">Signal</keyword>
<proteinExistence type="predicted"/>
<protein>
    <submittedName>
        <fullName evidence="2">Uncharacterized protein</fullName>
    </submittedName>
</protein>
<accession>A0A9P9I7N8</accession>
<name>A0A9P9I7N8_9PLEO</name>
<feature type="signal peptide" evidence="1">
    <location>
        <begin position="1"/>
        <end position="18"/>
    </location>
</feature>
<dbReference type="AlphaFoldDB" id="A0A9P9I7N8"/>
<gene>
    <name evidence="2" type="ORF">B0J11DRAFT_544978</name>
</gene>
<comment type="caution">
    <text evidence="2">The sequence shown here is derived from an EMBL/GenBank/DDBJ whole genome shotgun (WGS) entry which is preliminary data.</text>
</comment>
<reference evidence="2" key="1">
    <citation type="journal article" date="2021" name="Nat. Commun.">
        <title>Genetic determinants of endophytism in the Arabidopsis root mycobiome.</title>
        <authorList>
            <person name="Mesny F."/>
            <person name="Miyauchi S."/>
            <person name="Thiergart T."/>
            <person name="Pickel B."/>
            <person name="Atanasova L."/>
            <person name="Karlsson M."/>
            <person name="Huettel B."/>
            <person name="Barry K.W."/>
            <person name="Haridas S."/>
            <person name="Chen C."/>
            <person name="Bauer D."/>
            <person name="Andreopoulos W."/>
            <person name="Pangilinan J."/>
            <person name="LaButti K."/>
            <person name="Riley R."/>
            <person name="Lipzen A."/>
            <person name="Clum A."/>
            <person name="Drula E."/>
            <person name="Henrissat B."/>
            <person name="Kohler A."/>
            <person name="Grigoriev I.V."/>
            <person name="Martin F.M."/>
            <person name="Hacquard S."/>
        </authorList>
    </citation>
    <scope>NUCLEOTIDE SEQUENCE</scope>
    <source>
        <strain evidence="2">MPI-CAGE-CH-0243</strain>
    </source>
</reference>
<keyword evidence="3" id="KW-1185">Reference proteome</keyword>
<feature type="chain" id="PRO_5040216948" evidence="1">
    <location>
        <begin position="19"/>
        <end position="93"/>
    </location>
</feature>
<evidence type="ECO:0000256" key="1">
    <source>
        <dbReference type="SAM" id="SignalP"/>
    </source>
</evidence>
<organism evidence="2 3">
    <name type="scientific">Dendryphion nanum</name>
    <dbReference type="NCBI Taxonomy" id="256645"/>
    <lineage>
        <taxon>Eukaryota</taxon>
        <taxon>Fungi</taxon>
        <taxon>Dikarya</taxon>
        <taxon>Ascomycota</taxon>
        <taxon>Pezizomycotina</taxon>
        <taxon>Dothideomycetes</taxon>
        <taxon>Pleosporomycetidae</taxon>
        <taxon>Pleosporales</taxon>
        <taxon>Torulaceae</taxon>
        <taxon>Dendryphion</taxon>
    </lineage>
</organism>
<evidence type="ECO:0000313" key="3">
    <source>
        <dbReference type="Proteomes" id="UP000700596"/>
    </source>
</evidence>
<evidence type="ECO:0000313" key="2">
    <source>
        <dbReference type="EMBL" id="KAH7109655.1"/>
    </source>
</evidence>